<dbReference type="PANTHER" id="PTHR43041">
    <property type="entry name" value="HYDROLASE, METALLO-BETA-LACTAMASE SUPERFAMILY"/>
    <property type="match status" value="1"/>
</dbReference>
<dbReference type="SMART" id="SM00849">
    <property type="entry name" value="Lactamase_B"/>
    <property type="match status" value="1"/>
</dbReference>
<evidence type="ECO:0000259" key="1">
    <source>
        <dbReference type="SMART" id="SM00849"/>
    </source>
</evidence>
<name>A0A2S2FA25_9GAMM</name>
<dbReference type="RefSeq" id="WP_065993125.1">
    <property type="nucleotide sequence ID" value="NZ_CP029397.2"/>
</dbReference>
<evidence type="ECO:0000313" key="2">
    <source>
        <dbReference type="EMBL" id="AWL27645.1"/>
    </source>
</evidence>
<dbReference type="SUPFAM" id="SSF56281">
    <property type="entry name" value="Metallo-hydrolase/oxidoreductase"/>
    <property type="match status" value="1"/>
</dbReference>
<dbReference type="InterPro" id="IPR001279">
    <property type="entry name" value="Metallo-B-lactamas"/>
</dbReference>
<gene>
    <name evidence="2" type="ORF">DJ533_03075</name>
</gene>
<proteinExistence type="predicted"/>
<dbReference type="InterPro" id="IPR045761">
    <property type="entry name" value="ODP_dom"/>
</dbReference>
<dbReference type="PANTHER" id="PTHR43041:SF1">
    <property type="entry name" value="METALLO-BETA-LACTAMASE DOMAIN-CONTAINING PROTEIN"/>
    <property type="match status" value="1"/>
</dbReference>
<protein>
    <submittedName>
        <fullName evidence="2">FprA family A-type flavoprotein</fullName>
    </submittedName>
</protein>
<keyword evidence="3" id="KW-1185">Reference proteome</keyword>
<dbReference type="Gene3D" id="3.60.15.10">
    <property type="entry name" value="Ribonuclease Z/Hydroxyacylglutathione hydrolase-like"/>
    <property type="match status" value="1"/>
</dbReference>
<reference evidence="2" key="1">
    <citation type="submission" date="2019-08" db="EMBL/GenBank/DDBJ databases">
        <title>The complete genome of Acinetobacter defluvii strain WCHAD010030.</title>
        <authorList>
            <person name="Hu Y."/>
            <person name="Qin J."/>
            <person name="Feng Y."/>
            <person name="Zong Z."/>
        </authorList>
    </citation>
    <scope>NUCLEOTIDE SEQUENCE</scope>
    <source>
        <strain evidence="2">WCHA30</strain>
    </source>
</reference>
<accession>A0A2S2FA25</accession>
<organism evidence="2 3">
    <name type="scientific">Acinetobacter defluvii</name>
    <dbReference type="NCBI Taxonomy" id="1871111"/>
    <lineage>
        <taxon>Bacteria</taxon>
        <taxon>Pseudomonadati</taxon>
        <taxon>Pseudomonadota</taxon>
        <taxon>Gammaproteobacteria</taxon>
        <taxon>Moraxellales</taxon>
        <taxon>Moraxellaceae</taxon>
        <taxon>Acinetobacter</taxon>
    </lineage>
</organism>
<evidence type="ECO:0000313" key="3">
    <source>
        <dbReference type="Proteomes" id="UP000245977"/>
    </source>
</evidence>
<dbReference type="KEGG" id="adv:DJ533_03075"/>
<dbReference type="AlphaFoldDB" id="A0A2S2FA25"/>
<dbReference type="OrthoDB" id="9768433at2"/>
<dbReference type="STRING" id="1871111.GCA_001704615_02067"/>
<dbReference type="Proteomes" id="UP000245977">
    <property type="component" value="Chromosome"/>
</dbReference>
<feature type="domain" description="Metallo-beta-lactamase" evidence="1">
    <location>
        <begin position="30"/>
        <end position="227"/>
    </location>
</feature>
<sequence length="269" mass="30752">MSKTTSYVLFDNGVHKCIVFTSLVQGEGIQANQFLIINGAEDAIIDPGGDLTYTPLTMELFKYIRLENIKYVFGSHQDPDIITSMPRWLMHTKAQIVASKLWARFLPHLNSAFTSNKMEGEWFDRLIELPDEGMSLRLGNSELYSIPAHFLHSVGNFQFYDSISKVLFSGDLGASIVGNPEEPVKNMQAHLASMRGFHQRYMCSNKILRYWVDMVKDMDIEMIVPQHGAPFVGRETIDQFLDWLWDLPCGVDLMEKRVFRCPEPALMYG</sequence>
<dbReference type="EMBL" id="CP029397">
    <property type="protein sequence ID" value="AWL27645.1"/>
    <property type="molecule type" value="Genomic_DNA"/>
</dbReference>
<dbReference type="Pfam" id="PF19583">
    <property type="entry name" value="ODP"/>
    <property type="match status" value="1"/>
</dbReference>
<dbReference type="InterPro" id="IPR036866">
    <property type="entry name" value="RibonucZ/Hydroxyglut_hydro"/>
</dbReference>
<dbReference type="CDD" id="cd07709">
    <property type="entry name" value="flavodiiron_proteins_MBL-fold"/>
    <property type="match status" value="1"/>
</dbReference>